<dbReference type="SUPFAM" id="SSF51182">
    <property type="entry name" value="RmlC-like cupins"/>
    <property type="match status" value="1"/>
</dbReference>
<dbReference type="GO" id="GO:0071522">
    <property type="term" value="F:ureidoglycine aminohydrolase activity"/>
    <property type="evidence" value="ECO:0007669"/>
    <property type="project" value="InterPro"/>
</dbReference>
<dbReference type="Proteomes" id="UP000822688">
    <property type="component" value="Chromosome 10"/>
</dbReference>
<dbReference type="NCBIfam" id="TIGR03214">
    <property type="entry name" value="ura-cupin"/>
    <property type="match status" value="1"/>
</dbReference>
<dbReference type="CDD" id="cd02212">
    <property type="entry name" value="cupin_UGlyAH_C"/>
    <property type="match status" value="1"/>
</dbReference>
<keyword evidence="4" id="KW-1185">Reference proteome</keyword>
<dbReference type="InterPro" id="IPR017627">
    <property type="entry name" value="UGHY"/>
</dbReference>
<dbReference type="InterPro" id="IPR014710">
    <property type="entry name" value="RmlC-like_jellyroll"/>
</dbReference>
<dbReference type="InterPro" id="IPR044704">
    <property type="entry name" value="UGlyAH_cupin_N"/>
</dbReference>
<accession>A0A8T0GIW5</accession>
<sequence>MSVAMAMATRKHLLLLLLTFSAVVASASSICEDVLASSTCGGFAAATDTSDMYSKVTDPTLSASHLQDLPGFTRSVYERDHALITPESQVFSPLPGWLNTLAAYMITPAMGAHFTMYLATMAGNSSSAEPPSGIERFVFIVKGETTLTADLPQGTATLKVDEFAYIPPGSKHTFSTSHSATLVVFERRYSKGGDGAPKLFTGRTNQQPNLETPGEVFDLRKLLPATPTYDFNIHVMDFQPGEYLNVKEVHYNQHGLLLLEGRGIYRLADKWYPVQAGDVIWMAPFVPQWYAALGKTRSRYILYKDTARDPLLHPY</sequence>
<evidence type="ECO:0000313" key="3">
    <source>
        <dbReference type="EMBL" id="KAG0558525.1"/>
    </source>
</evidence>
<dbReference type="PANTHER" id="PTHR34571">
    <property type="entry name" value="(S)-UREIDOGLYCINE AMINOHYDROLASE"/>
    <property type="match status" value="1"/>
</dbReference>
<keyword evidence="1" id="KW-0732">Signal</keyword>
<evidence type="ECO:0000256" key="1">
    <source>
        <dbReference type="SAM" id="SignalP"/>
    </source>
</evidence>
<dbReference type="Gene3D" id="2.60.120.10">
    <property type="entry name" value="Jelly Rolls"/>
    <property type="match status" value="1"/>
</dbReference>
<dbReference type="AlphaFoldDB" id="A0A8T0GIW5"/>
<evidence type="ECO:0000313" key="4">
    <source>
        <dbReference type="Proteomes" id="UP000822688"/>
    </source>
</evidence>
<dbReference type="CDD" id="cd02211">
    <property type="entry name" value="cupin_UGlyAH_N"/>
    <property type="match status" value="1"/>
</dbReference>
<dbReference type="PANTHER" id="PTHR34571:SF1">
    <property type="entry name" value="(S)-UREIDOGLYCINE AMINOHYDROLASE"/>
    <property type="match status" value="1"/>
</dbReference>
<evidence type="ECO:0000259" key="2">
    <source>
        <dbReference type="Pfam" id="PF07883"/>
    </source>
</evidence>
<reference evidence="3" key="1">
    <citation type="submission" date="2020-06" db="EMBL/GenBank/DDBJ databases">
        <title>WGS assembly of Ceratodon purpureus strain R40.</title>
        <authorList>
            <person name="Carey S.B."/>
            <person name="Jenkins J."/>
            <person name="Shu S."/>
            <person name="Lovell J.T."/>
            <person name="Sreedasyam A."/>
            <person name="Maumus F."/>
            <person name="Tiley G.P."/>
            <person name="Fernandez-Pozo N."/>
            <person name="Barry K."/>
            <person name="Chen C."/>
            <person name="Wang M."/>
            <person name="Lipzen A."/>
            <person name="Daum C."/>
            <person name="Saski C.A."/>
            <person name="Payton A.C."/>
            <person name="Mcbreen J.C."/>
            <person name="Conrad R.E."/>
            <person name="Kollar L.M."/>
            <person name="Olsson S."/>
            <person name="Huttunen S."/>
            <person name="Landis J.B."/>
            <person name="Wickett N.J."/>
            <person name="Johnson M.G."/>
            <person name="Rensing S.A."/>
            <person name="Grimwood J."/>
            <person name="Schmutz J."/>
            <person name="Mcdaniel S.F."/>
        </authorList>
    </citation>
    <scope>NUCLEOTIDE SEQUENCE</scope>
    <source>
        <strain evidence="3">R40</strain>
    </source>
</reference>
<feature type="domain" description="Cupin type-2" evidence="2">
    <location>
        <begin position="235"/>
        <end position="300"/>
    </location>
</feature>
<comment type="caution">
    <text evidence="3">The sequence shown here is derived from an EMBL/GenBank/DDBJ whole genome shotgun (WGS) entry which is preliminary data.</text>
</comment>
<organism evidence="3 4">
    <name type="scientific">Ceratodon purpureus</name>
    <name type="common">Fire moss</name>
    <name type="synonym">Dicranum purpureum</name>
    <dbReference type="NCBI Taxonomy" id="3225"/>
    <lineage>
        <taxon>Eukaryota</taxon>
        <taxon>Viridiplantae</taxon>
        <taxon>Streptophyta</taxon>
        <taxon>Embryophyta</taxon>
        <taxon>Bryophyta</taxon>
        <taxon>Bryophytina</taxon>
        <taxon>Bryopsida</taxon>
        <taxon>Dicranidae</taxon>
        <taxon>Pseudoditrichales</taxon>
        <taxon>Ditrichaceae</taxon>
        <taxon>Ceratodon</taxon>
    </lineage>
</organism>
<dbReference type="InterPro" id="IPR013096">
    <property type="entry name" value="Cupin_2"/>
</dbReference>
<dbReference type="EMBL" id="CM026431">
    <property type="protein sequence ID" value="KAG0558525.1"/>
    <property type="molecule type" value="Genomic_DNA"/>
</dbReference>
<protein>
    <recommendedName>
        <fullName evidence="2">Cupin type-2 domain-containing protein</fullName>
    </recommendedName>
</protein>
<feature type="chain" id="PRO_5035820267" description="Cupin type-2 domain-containing protein" evidence="1">
    <location>
        <begin position="28"/>
        <end position="315"/>
    </location>
</feature>
<dbReference type="Pfam" id="PF07883">
    <property type="entry name" value="Cupin_2"/>
    <property type="match status" value="1"/>
</dbReference>
<dbReference type="InterPro" id="IPR011051">
    <property type="entry name" value="RmlC_Cupin_sf"/>
</dbReference>
<feature type="signal peptide" evidence="1">
    <location>
        <begin position="1"/>
        <end position="27"/>
    </location>
</feature>
<name>A0A8T0GIW5_CERPU</name>
<proteinExistence type="predicted"/>
<dbReference type="InterPro" id="IPR044697">
    <property type="entry name" value="UGlyAH_cupin_C"/>
</dbReference>
<gene>
    <name evidence="3" type="ORF">KC19_10G034700</name>
</gene>